<name>A0A3A4N3V3_ABYX5</name>
<dbReference type="EMBL" id="QZKU01000126">
    <property type="protein sequence ID" value="RJP16643.1"/>
    <property type="molecule type" value="Genomic_DNA"/>
</dbReference>
<feature type="non-terminal residue" evidence="2">
    <location>
        <position position="1"/>
    </location>
</feature>
<evidence type="ECO:0000313" key="3">
    <source>
        <dbReference type="Proteomes" id="UP000265882"/>
    </source>
</evidence>
<dbReference type="Pfam" id="PF00198">
    <property type="entry name" value="2-oxoacid_dh"/>
    <property type="match status" value="1"/>
</dbReference>
<evidence type="ECO:0000259" key="1">
    <source>
        <dbReference type="Pfam" id="PF00198"/>
    </source>
</evidence>
<sequence length="39" mass="4456">IFIAPIMKLSLSFDHRAVDGAPAARFLQILKRNLEELNF</sequence>
<dbReference type="Gene3D" id="3.30.559.10">
    <property type="entry name" value="Chloramphenicol acetyltransferase-like domain"/>
    <property type="match status" value="1"/>
</dbReference>
<dbReference type="GO" id="GO:0016746">
    <property type="term" value="F:acyltransferase activity"/>
    <property type="evidence" value="ECO:0007669"/>
    <property type="project" value="InterPro"/>
</dbReference>
<dbReference type="InterPro" id="IPR001078">
    <property type="entry name" value="2-oxoacid_DH_actylTfrase"/>
</dbReference>
<comment type="caution">
    <text evidence="2">The sequence shown here is derived from an EMBL/GenBank/DDBJ whole genome shotgun (WGS) entry which is preliminary data.</text>
</comment>
<reference evidence="2 3" key="1">
    <citation type="journal article" date="2017" name="ISME J.">
        <title>Energy and carbon metabolisms in a deep terrestrial subsurface fluid microbial community.</title>
        <authorList>
            <person name="Momper L."/>
            <person name="Jungbluth S.P."/>
            <person name="Lee M.D."/>
            <person name="Amend J.P."/>
        </authorList>
    </citation>
    <scope>NUCLEOTIDE SEQUENCE [LARGE SCALE GENOMIC DNA]</scope>
    <source>
        <strain evidence="2">SURF_5</strain>
    </source>
</reference>
<dbReference type="InterPro" id="IPR023213">
    <property type="entry name" value="CAT-like_dom_sf"/>
</dbReference>
<proteinExistence type="predicted"/>
<gene>
    <name evidence="2" type="ORF">C4520_18165</name>
</gene>
<dbReference type="AlphaFoldDB" id="A0A3A4N3V3"/>
<evidence type="ECO:0000313" key="2">
    <source>
        <dbReference type="EMBL" id="RJP16643.1"/>
    </source>
</evidence>
<accession>A0A3A4N3V3</accession>
<organism evidence="2 3">
    <name type="scientific">Abyssobacteria bacterium (strain SURF_5)</name>
    <dbReference type="NCBI Taxonomy" id="2093360"/>
    <lineage>
        <taxon>Bacteria</taxon>
        <taxon>Pseudomonadati</taxon>
        <taxon>Candidatus Hydrogenedentota</taxon>
        <taxon>Candidatus Abyssobacteria</taxon>
    </lineage>
</organism>
<protein>
    <recommendedName>
        <fullName evidence="1">2-oxoacid dehydrogenase acyltransferase catalytic domain-containing protein</fullName>
    </recommendedName>
</protein>
<dbReference type="Proteomes" id="UP000265882">
    <property type="component" value="Unassembled WGS sequence"/>
</dbReference>
<feature type="domain" description="2-oxoacid dehydrogenase acyltransferase catalytic" evidence="1">
    <location>
        <begin position="3"/>
        <end position="37"/>
    </location>
</feature>
<dbReference type="SUPFAM" id="SSF52777">
    <property type="entry name" value="CoA-dependent acyltransferases"/>
    <property type="match status" value="1"/>
</dbReference>